<proteinExistence type="predicted"/>
<dbReference type="InterPro" id="IPR011008">
    <property type="entry name" value="Dimeric_a/b-barrel"/>
</dbReference>
<evidence type="ECO:0000313" key="2">
    <source>
        <dbReference type="EMBL" id="PXW92180.1"/>
    </source>
</evidence>
<sequence length="169" mass="19275">MGVVMNEKQLELLRLIEKNGRIDHQTLADMLALEVNQVKEMLTALEQQAVILGYSTLIDWTKVLNTELVTAMIEVKVTPIRGKGFDHVAERIYRFKEVKALYLMSGAYDLSITVEAKTMMEVSRFVSDKLSPLDSVVSTVTHFILKKYKHDGVIFDPPEDDDRRMMVSP</sequence>
<dbReference type="AlphaFoldDB" id="A0A2V3WG10"/>
<dbReference type="InterPro" id="IPR019888">
    <property type="entry name" value="Tscrpt_reg_AsnC-like"/>
</dbReference>
<dbReference type="PANTHER" id="PTHR43413">
    <property type="entry name" value="TRANSCRIPTIONAL REGULATOR, ASNC FAMILY"/>
    <property type="match status" value="1"/>
</dbReference>
<accession>A0A2V3WG10</accession>
<dbReference type="InterPro" id="IPR036388">
    <property type="entry name" value="WH-like_DNA-bd_sf"/>
</dbReference>
<dbReference type="Gene3D" id="1.10.10.10">
    <property type="entry name" value="Winged helix-like DNA-binding domain superfamily/Winged helix DNA-binding domain"/>
    <property type="match status" value="1"/>
</dbReference>
<dbReference type="Gene3D" id="3.30.70.920">
    <property type="match status" value="1"/>
</dbReference>
<dbReference type="PANTHER" id="PTHR43413:SF7">
    <property type="entry name" value="HTH-TYPE TRANSCRIPTIONAL REGULATOR PTR2"/>
    <property type="match status" value="1"/>
</dbReference>
<feature type="domain" description="Transcription regulator AsnC/Lrp ligand binding" evidence="1">
    <location>
        <begin position="74"/>
        <end position="146"/>
    </location>
</feature>
<reference evidence="2 3" key="1">
    <citation type="submission" date="2018-05" db="EMBL/GenBank/DDBJ databases">
        <title>Genomic Encyclopedia of Type Strains, Phase IV (KMG-IV): sequencing the most valuable type-strain genomes for metagenomic binning, comparative biology and taxonomic classification.</title>
        <authorList>
            <person name="Goeker M."/>
        </authorList>
    </citation>
    <scope>NUCLEOTIDE SEQUENCE [LARGE SCALE GENOMIC DNA]</scope>
    <source>
        <strain evidence="2 3">DSM 22440</strain>
    </source>
</reference>
<keyword evidence="3" id="KW-1185">Reference proteome</keyword>
<gene>
    <name evidence="2" type="ORF">DES38_103199</name>
</gene>
<dbReference type="Pfam" id="PF01037">
    <property type="entry name" value="AsnC_trans_reg"/>
    <property type="match status" value="1"/>
</dbReference>
<dbReference type="InterPro" id="IPR036390">
    <property type="entry name" value="WH_DNA-bd_sf"/>
</dbReference>
<dbReference type="InterPro" id="IPR050684">
    <property type="entry name" value="HTH-Siroheme_Decarb"/>
</dbReference>
<dbReference type="SUPFAM" id="SSF46785">
    <property type="entry name" value="Winged helix' DNA-binding domain"/>
    <property type="match status" value="1"/>
</dbReference>
<comment type="caution">
    <text evidence="2">The sequence shown here is derived from an EMBL/GenBank/DDBJ whole genome shotgun (WGS) entry which is preliminary data.</text>
</comment>
<dbReference type="SUPFAM" id="SSF54909">
    <property type="entry name" value="Dimeric alpha+beta barrel"/>
    <property type="match status" value="1"/>
</dbReference>
<evidence type="ECO:0000313" key="3">
    <source>
        <dbReference type="Proteomes" id="UP000247922"/>
    </source>
</evidence>
<dbReference type="SMART" id="SM00344">
    <property type="entry name" value="HTH_ASNC"/>
    <property type="match status" value="1"/>
</dbReference>
<dbReference type="EMBL" id="QJJR01000003">
    <property type="protein sequence ID" value="PXW92180.1"/>
    <property type="molecule type" value="Genomic_DNA"/>
</dbReference>
<dbReference type="InterPro" id="IPR019887">
    <property type="entry name" value="Tscrpt_reg_AsnC/Lrp_C"/>
</dbReference>
<protein>
    <submittedName>
        <fullName evidence="2">AsnC family transcriptional regulator</fullName>
    </submittedName>
</protein>
<evidence type="ECO:0000259" key="1">
    <source>
        <dbReference type="Pfam" id="PF01037"/>
    </source>
</evidence>
<organism evidence="2 3">
    <name type="scientific">Streptohalobacillus salinus</name>
    <dbReference type="NCBI Taxonomy" id="621096"/>
    <lineage>
        <taxon>Bacteria</taxon>
        <taxon>Bacillati</taxon>
        <taxon>Bacillota</taxon>
        <taxon>Bacilli</taxon>
        <taxon>Bacillales</taxon>
        <taxon>Bacillaceae</taxon>
        <taxon>Streptohalobacillus</taxon>
    </lineage>
</organism>
<name>A0A2V3WG10_9BACI</name>
<dbReference type="Proteomes" id="UP000247922">
    <property type="component" value="Unassembled WGS sequence"/>
</dbReference>